<dbReference type="Pfam" id="PF13173">
    <property type="entry name" value="AAA_14"/>
    <property type="match status" value="1"/>
</dbReference>
<dbReference type="InterPro" id="IPR041682">
    <property type="entry name" value="AAA_14"/>
</dbReference>
<evidence type="ECO:0000259" key="2">
    <source>
        <dbReference type="Pfam" id="PF13635"/>
    </source>
</evidence>
<dbReference type="AlphaFoldDB" id="A0ABD5UCC8"/>
<dbReference type="InterPro" id="IPR025420">
    <property type="entry name" value="DUF4143"/>
</dbReference>
<feature type="domain" description="DUF4143" evidence="2">
    <location>
        <begin position="270"/>
        <end position="415"/>
    </location>
</feature>
<evidence type="ECO:0000259" key="1">
    <source>
        <dbReference type="Pfam" id="PF13173"/>
    </source>
</evidence>
<evidence type="ECO:0000313" key="4">
    <source>
        <dbReference type="Proteomes" id="UP001596406"/>
    </source>
</evidence>
<reference evidence="3 4" key="1">
    <citation type="journal article" date="2019" name="Int. J. Syst. Evol. Microbiol.">
        <title>The Global Catalogue of Microorganisms (GCM) 10K type strain sequencing project: providing services to taxonomists for standard genome sequencing and annotation.</title>
        <authorList>
            <consortium name="The Broad Institute Genomics Platform"/>
            <consortium name="The Broad Institute Genome Sequencing Center for Infectious Disease"/>
            <person name="Wu L."/>
            <person name="Ma J."/>
        </authorList>
    </citation>
    <scope>NUCLEOTIDE SEQUENCE [LARGE SCALE GENOMIC DNA]</scope>
    <source>
        <strain evidence="3 4">PSRA2</strain>
    </source>
</reference>
<gene>
    <name evidence="3" type="ORF">ACFQHK_17170</name>
</gene>
<dbReference type="RefSeq" id="WP_304449935.1">
    <property type="nucleotide sequence ID" value="NZ_JARRAH010000004.1"/>
</dbReference>
<feature type="domain" description="AAA" evidence="1">
    <location>
        <begin position="50"/>
        <end position="154"/>
    </location>
</feature>
<protein>
    <submittedName>
        <fullName evidence="3">AAA family ATPase</fullName>
    </submittedName>
</protein>
<evidence type="ECO:0000313" key="3">
    <source>
        <dbReference type="EMBL" id="MFC6838215.1"/>
    </source>
</evidence>
<comment type="caution">
    <text evidence="3">The sequence shown here is derived from an EMBL/GenBank/DDBJ whole genome shotgun (WGS) entry which is preliminary data.</text>
</comment>
<dbReference type="PANTHER" id="PTHR33295">
    <property type="entry name" value="ATPASE"/>
    <property type="match status" value="1"/>
</dbReference>
<proteinExistence type="predicted"/>
<name>A0ABD5UCC8_9EURY</name>
<keyword evidence="4" id="KW-1185">Reference proteome</keyword>
<organism evidence="3 4">
    <name type="scientific">Halomarina ordinaria</name>
    <dbReference type="NCBI Taxonomy" id="3033939"/>
    <lineage>
        <taxon>Archaea</taxon>
        <taxon>Methanobacteriati</taxon>
        <taxon>Methanobacteriota</taxon>
        <taxon>Stenosarchaea group</taxon>
        <taxon>Halobacteria</taxon>
        <taxon>Halobacteriales</taxon>
        <taxon>Natronomonadaceae</taxon>
        <taxon>Halomarina</taxon>
    </lineage>
</organism>
<dbReference type="SUPFAM" id="SSF52540">
    <property type="entry name" value="P-loop containing nucleoside triphosphate hydrolases"/>
    <property type="match status" value="1"/>
</dbReference>
<dbReference type="InterPro" id="IPR027417">
    <property type="entry name" value="P-loop_NTPase"/>
</dbReference>
<accession>A0ABD5UCC8</accession>
<dbReference type="EMBL" id="JBHSXM010000004">
    <property type="protein sequence ID" value="MFC6838215.1"/>
    <property type="molecule type" value="Genomic_DNA"/>
</dbReference>
<dbReference type="Proteomes" id="UP001596406">
    <property type="component" value="Unassembled WGS sequence"/>
</dbReference>
<dbReference type="PANTHER" id="PTHR33295:SF18">
    <property type="entry name" value="AAA+ ATPASE DOMAIN-CONTAINING PROTEIN"/>
    <property type="match status" value="1"/>
</dbReference>
<dbReference type="Pfam" id="PF13635">
    <property type="entry name" value="DUF4143"/>
    <property type="match status" value="1"/>
</dbReference>
<sequence length="479" mass="55464">MLTSRLQRDLPLYNEWWQSGDPPSSDDSPYRESRRSDYRNHLDSVREQSFYALVGADGSGKTATLYQIVHDFIVDYDVEPDHVVYVPLENPIYALESDQFIIDIYEWYTSYIRRQTSEDGSTYFLFDDIHQLDNWAEQVNELLARSESLHVAVTLPTEVPEIEDFDGSLSDNRSILLPPKFYDFASIEAGVPEADKEDFIYHIRDGIAAKRGVDLTTIVDECLTLHDYLATECDDLSSVVDNYLFNSGLRDEEGRGLSTIKQRLQLALYKDVQQFYSIEDAGDLFTLCVLVAQEPVQEYQFSRLTNQLDTDRRTIRKYLDILQDFFVLSPSYKWGYERHRTLRMYLRDPRYVSALNLLSDADSAPRTDDHRENLIHSVVYDHLRRLSFYMNDYTDVDMPVRYWDEANETVEFVLDVYGSPVPVALSTRRGEDAATQAVIDCLDDTEATRGVVAGEDIRQPYAGDDQVLRLPLWMLLYIC</sequence>